<dbReference type="SUPFAM" id="SSF55729">
    <property type="entry name" value="Acyl-CoA N-acyltransferases (Nat)"/>
    <property type="match status" value="1"/>
</dbReference>
<proteinExistence type="predicted"/>
<keyword evidence="2" id="KW-0808">Transferase</keyword>
<dbReference type="PROSITE" id="PS51186">
    <property type="entry name" value="GNAT"/>
    <property type="match status" value="1"/>
</dbReference>
<dbReference type="CDD" id="cd04301">
    <property type="entry name" value="NAT_SF"/>
    <property type="match status" value="1"/>
</dbReference>
<evidence type="ECO:0000313" key="3">
    <source>
        <dbReference type="Proteomes" id="UP001432312"/>
    </source>
</evidence>
<organism evidence="2 3">
    <name type="scientific">Streptomyces erythrochromogenes</name>
    <dbReference type="NCBI Taxonomy" id="285574"/>
    <lineage>
        <taxon>Bacteria</taxon>
        <taxon>Bacillati</taxon>
        <taxon>Actinomycetota</taxon>
        <taxon>Actinomycetes</taxon>
        <taxon>Kitasatosporales</taxon>
        <taxon>Streptomycetaceae</taxon>
        <taxon>Streptomyces</taxon>
    </lineage>
</organism>
<feature type="domain" description="N-acetyltransferase" evidence="1">
    <location>
        <begin position="35"/>
        <end position="171"/>
    </location>
</feature>
<dbReference type="InterPro" id="IPR000182">
    <property type="entry name" value="GNAT_dom"/>
</dbReference>
<dbReference type="PANTHER" id="PTHR39173:SF1">
    <property type="entry name" value="ACETYLTRANSFERASE"/>
    <property type="match status" value="1"/>
</dbReference>
<dbReference type="PANTHER" id="PTHR39173">
    <property type="entry name" value="ACETYLTRANSFERASE"/>
    <property type="match status" value="1"/>
</dbReference>
<accession>A0ABZ1QLQ5</accession>
<sequence>MLQLIAPTTALHSSWLVAHHEWGTGLHEDGFGLGPSDEVESPEGFAAWVALLAGASGAKAAGTDHGCTYRWIVEGDRVEGGIALRHGLTGHVLEFGHIGYGIRPSSRGRGLATWALGRMLDEARALGLDRVLLVCEVDNLASVATVERGGGVLEGIRDTGHGPARRYWIEL</sequence>
<dbReference type="GeneID" id="95501449"/>
<evidence type="ECO:0000259" key="1">
    <source>
        <dbReference type="PROSITE" id="PS51186"/>
    </source>
</evidence>
<name>A0ABZ1QLQ5_9ACTN</name>
<reference evidence="2" key="1">
    <citation type="submission" date="2022-10" db="EMBL/GenBank/DDBJ databases">
        <title>The complete genomes of actinobacterial strains from the NBC collection.</title>
        <authorList>
            <person name="Joergensen T.S."/>
            <person name="Alvarez Arevalo M."/>
            <person name="Sterndorff E.B."/>
            <person name="Faurdal D."/>
            <person name="Vuksanovic O."/>
            <person name="Mourched A.-S."/>
            <person name="Charusanti P."/>
            <person name="Shaw S."/>
            <person name="Blin K."/>
            <person name="Weber T."/>
        </authorList>
    </citation>
    <scope>NUCLEOTIDE SEQUENCE</scope>
    <source>
        <strain evidence="2">NBC_00303</strain>
    </source>
</reference>
<keyword evidence="2" id="KW-0012">Acyltransferase</keyword>
<dbReference type="EMBL" id="CP108036">
    <property type="protein sequence ID" value="WUN83340.1"/>
    <property type="molecule type" value="Genomic_DNA"/>
</dbReference>
<keyword evidence="3" id="KW-1185">Reference proteome</keyword>
<dbReference type="InterPro" id="IPR016181">
    <property type="entry name" value="Acyl_CoA_acyltransferase"/>
</dbReference>
<dbReference type="Gene3D" id="3.40.630.30">
    <property type="match status" value="1"/>
</dbReference>
<dbReference type="GO" id="GO:0016746">
    <property type="term" value="F:acyltransferase activity"/>
    <property type="evidence" value="ECO:0007669"/>
    <property type="project" value="UniProtKB-KW"/>
</dbReference>
<gene>
    <name evidence="2" type="ORF">OHA91_35390</name>
</gene>
<dbReference type="EC" id="2.3.1.-" evidence="2"/>
<protein>
    <submittedName>
        <fullName evidence="2">GNAT family N-acetyltransferase</fullName>
        <ecNumber evidence="2">2.3.1.-</ecNumber>
    </submittedName>
</protein>
<dbReference type="Proteomes" id="UP001432312">
    <property type="component" value="Chromosome"/>
</dbReference>
<evidence type="ECO:0000313" key="2">
    <source>
        <dbReference type="EMBL" id="WUN83340.1"/>
    </source>
</evidence>
<dbReference type="RefSeq" id="WP_266505349.1">
    <property type="nucleotide sequence ID" value="NZ_CP108036.1"/>
</dbReference>
<dbReference type="Pfam" id="PF13302">
    <property type="entry name" value="Acetyltransf_3"/>
    <property type="match status" value="1"/>
</dbReference>